<dbReference type="PANTHER" id="PTHR44825">
    <property type="match status" value="1"/>
</dbReference>
<name>A0A0B7AVR2_9EUPU</name>
<dbReference type="Pfam" id="PF00226">
    <property type="entry name" value="DnaJ"/>
    <property type="match status" value="1"/>
</dbReference>
<organism evidence="3">
    <name type="scientific">Arion vulgaris</name>
    <dbReference type="NCBI Taxonomy" id="1028688"/>
    <lineage>
        <taxon>Eukaryota</taxon>
        <taxon>Metazoa</taxon>
        <taxon>Spiralia</taxon>
        <taxon>Lophotrochozoa</taxon>
        <taxon>Mollusca</taxon>
        <taxon>Gastropoda</taxon>
        <taxon>Heterobranchia</taxon>
        <taxon>Euthyneura</taxon>
        <taxon>Panpulmonata</taxon>
        <taxon>Eupulmonata</taxon>
        <taxon>Stylommatophora</taxon>
        <taxon>Helicina</taxon>
        <taxon>Arionoidea</taxon>
        <taxon>Arionidae</taxon>
        <taxon>Arion</taxon>
    </lineage>
</organism>
<feature type="domain" description="J" evidence="2">
    <location>
        <begin position="63"/>
        <end position="127"/>
    </location>
</feature>
<dbReference type="SMART" id="SM00271">
    <property type="entry name" value="DnaJ"/>
    <property type="match status" value="1"/>
</dbReference>
<protein>
    <recommendedName>
        <fullName evidence="2">J domain-containing protein</fullName>
    </recommendedName>
</protein>
<dbReference type="InterPro" id="IPR052763">
    <property type="entry name" value="DnaJ_C4"/>
</dbReference>
<reference evidence="3" key="1">
    <citation type="submission" date="2014-12" db="EMBL/GenBank/DDBJ databases">
        <title>Insight into the proteome of Arion vulgaris.</title>
        <authorList>
            <person name="Aradska J."/>
            <person name="Bulat T."/>
            <person name="Smidak R."/>
            <person name="Sarate P."/>
            <person name="Gangsoo J."/>
            <person name="Sialana F."/>
            <person name="Bilban M."/>
            <person name="Lubec G."/>
        </authorList>
    </citation>
    <scope>NUCLEOTIDE SEQUENCE</scope>
    <source>
        <tissue evidence="3">Skin</tissue>
    </source>
</reference>
<sequence>MNAVIKICKRCHHNQHFVWPTSGYPLLPNARAVGLLLKTVPAVPSLFHLASTRTLTSLRLQKTHYEILDLSHLATTKEIRHAYLKLSKQYHPDTSNNPTNHKKFVQVNEAYTVLSKPASRRDYDASLSITASTSRSHPHGHHPQSDYYSFYDETDWVRKYKMQRSEHMFTTRCLITAYITYTVVGAIVLFYMEPSIPIPKAHPHSKN</sequence>
<gene>
    <name evidence="3" type="primary">ORF144279</name>
</gene>
<evidence type="ECO:0000313" key="3">
    <source>
        <dbReference type="EMBL" id="CEK84747.1"/>
    </source>
</evidence>
<keyword evidence="1" id="KW-0812">Transmembrane</keyword>
<accession>A0A0B7AVR2</accession>
<evidence type="ECO:0000256" key="1">
    <source>
        <dbReference type="SAM" id="Phobius"/>
    </source>
</evidence>
<dbReference type="InterPro" id="IPR036869">
    <property type="entry name" value="J_dom_sf"/>
</dbReference>
<dbReference type="EMBL" id="HACG01037882">
    <property type="protein sequence ID" value="CEK84747.1"/>
    <property type="molecule type" value="Transcribed_RNA"/>
</dbReference>
<dbReference type="InterPro" id="IPR001623">
    <property type="entry name" value="DnaJ_domain"/>
</dbReference>
<dbReference type="SUPFAM" id="SSF46565">
    <property type="entry name" value="Chaperone J-domain"/>
    <property type="match status" value="1"/>
</dbReference>
<dbReference type="PRINTS" id="PR00625">
    <property type="entry name" value="JDOMAIN"/>
</dbReference>
<dbReference type="PROSITE" id="PS50076">
    <property type="entry name" value="DNAJ_2"/>
    <property type="match status" value="1"/>
</dbReference>
<keyword evidence="1" id="KW-1133">Transmembrane helix</keyword>
<feature type="transmembrane region" description="Helical" evidence="1">
    <location>
        <begin position="169"/>
        <end position="192"/>
    </location>
</feature>
<dbReference type="Gene3D" id="1.10.287.110">
    <property type="entry name" value="DnaJ domain"/>
    <property type="match status" value="1"/>
</dbReference>
<proteinExistence type="predicted"/>
<dbReference type="CDD" id="cd06257">
    <property type="entry name" value="DnaJ"/>
    <property type="match status" value="1"/>
</dbReference>
<keyword evidence="1" id="KW-0472">Membrane</keyword>
<evidence type="ECO:0000259" key="2">
    <source>
        <dbReference type="PROSITE" id="PS50076"/>
    </source>
</evidence>
<dbReference type="PANTHER" id="PTHR44825:SF1">
    <property type="entry name" value="DNAJ HOMOLOG SUBFAMILY C MEMBER 4"/>
    <property type="match status" value="1"/>
</dbReference>
<dbReference type="AlphaFoldDB" id="A0A0B7AVR2"/>